<keyword evidence="1" id="KW-0812">Transmembrane</keyword>
<evidence type="ECO:0000313" key="2">
    <source>
        <dbReference type="Proteomes" id="UP000095283"/>
    </source>
</evidence>
<dbReference type="Proteomes" id="UP000095283">
    <property type="component" value="Unplaced"/>
</dbReference>
<keyword evidence="1" id="KW-1133">Transmembrane helix</keyword>
<protein>
    <submittedName>
        <fullName evidence="3">Pept_C1 domain-containing protein</fullName>
    </submittedName>
</protein>
<keyword evidence="2" id="KW-1185">Reference proteome</keyword>
<evidence type="ECO:0000256" key="1">
    <source>
        <dbReference type="SAM" id="Phobius"/>
    </source>
</evidence>
<dbReference type="WBParaSite" id="Hba_09333">
    <property type="protein sequence ID" value="Hba_09333"/>
    <property type="gene ID" value="Hba_09333"/>
</dbReference>
<reference evidence="3" key="1">
    <citation type="submission" date="2016-11" db="UniProtKB">
        <authorList>
            <consortium name="WormBaseParasite"/>
        </authorList>
    </citation>
    <scope>IDENTIFICATION</scope>
</reference>
<feature type="transmembrane region" description="Helical" evidence="1">
    <location>
        <begin position="157"/>
        <end position="175"/>
    </location>
</feature>
<sequence length="176" mass="20856">MPIKHQECDKHVAIGWSYEVMSLRASRSLGEPQIIGDDFQSMDKSRISGNVYNQLSKEFVPGTLFTEHTNKYKQYNNQRNWTCGNGIIKELSRYMHIISWLNLEIRGFINIKLINYDIRVQKMSVISTTYQAVNFFNNRRCVTNTSMMVTRIGLLRTLKVLIMIFYIKIWNHIYYR</sequence>
<keyword evidence="1" id="KW-0472">Membrane</keyword>
<dbReference type="AlphaFoldDB" id="A0A1I7WVT1"/>
<evidence type="ECO:0000313" key="3">
    <source>
        <dbReference type="WBParaSite" id="Hba_09333"/>
    </source>
</evidence>
<organism evidence="2 3">
    <name type="scientific">Heterorhabditis bacteriophora</name>
    <name type="common">Entomopathogenic nematode worm</name>
    <dbReference type="NCBI Taxonomy" id="37862"/>
    <lineage>
        <taxon>Eukaryota</taxon>
        <taxon>Metazoa</taxon>
        <taxon>Ecdysozoa</taxon>
        <taxon>Nematoda</taxon>
        <taxon>Chromadorea</taxon>
        <taxon>Rhabditida</taxon>
        <taxon>Rhabditina</taxon>
        <taxon>Rhabditomorpha</taxon>
        <taxon>Strongyloidea</taxon>
        <taxon>Heterorhabditidae</taxon>
        <taxon>Heterorhabditis</taxon>
    </lineage>
</organism>
<proteinExistence type="predicted"/>
<name>A0A1I7WVT1_HETBA</name>
<accession>A0A1I7WVT1</accession>